<comment type="caution">
    <text evidence="3">The sequence shown here is derived from an EMBL/GenBank/DDBJ whole genome shotgun (WGS) entry which is preliminary data.</text>
</comment>
<dbReference type="Pfam" id="PF01408">
    <property type="entry name" value="GFO_IDH_MocA"/>
    <property type="match status" value="1"/>
</dbReference>
<keyword evidence="4" id="KW-1185">Reference proteome</keyword>
<name>A0ABV5CHA1_9SPHI</name>
<accession>A0ABV5CHA1</accession>
<dbReference type="InterPro" id="IPR052515">
    <property type="entry name" value="Gfo/Idh/MocA_Oxidoreductase"/>
</dbReference>
<feature type="domain" description="Gfo/Idh/MocA-like oxidoreductase N-terminal" evidence="1">
    <location>
        <begin position="6"/>
        <end position="123"/>
    </location>
</feature>
<sequence>MKDTFFGFAIIGTGAIAEIHAKAIEAIPNARLVGVFNRTHEKAVAFGEKHACKAYESIDDLLTNSDVHIVCICTASGLHRDPALKAIAAGKHCIIEKPLEVTLQKSDEIIEAAREKGVKVAVIYPTRFYPASQHIRTAIDENRFGSLVLGSAYVKWSRDEAYYASADWRGTWEFDGGGALMNQAIHSVDILQWYMGPVESVQAIVANVRHKNIEVEDTAVAILKFKNGAVGTIECSTAVYPGTFKKIEVMGTKGSAIIEENSLVQWQFADENEKDQELRDMHAGGGPEKGGVANPMDIGFYGHQKQIEDLMAAISENREPLVNGEEGRKSVAIVRAVYESAQSGKPILIT</sequence>
<evidence type="ECO:0000259" key="1">
    <source>
        <dbReference type="Pfam" id="PF01408"/>
    </source>
</evidence>
<dbReference type="SUPFAM" id="SSF55347">
    <property type="entry name" value="Glyceraldehyde-3-phosphate dehydrogenase-like, C-terminal domain"/>
    <property type="match status" value="1"/>
</dbReference>
<dbReference type="EMBL" id="JBBVGT010000003">
    <property type="protein sequence ID" value="MFB5946785.1"/>
    <property type="molecule type" value="Genomic_DNA"/>
</dbReference>
<dbReference type="Pfam" id="PF22725">
    <property type="entry name" value="GFO_IDH_MocA_C3"/>
    <property type="match status" value="1"/>
</dbReference>
<dbReference type="PANTHER" id="PTHR43249:SF1">
    <property type="entry name" value="D-GLUCOSIDE 3-DEHYDROGENASE"/>
    <property type="match status" value="1"/>
</dbReference>
<evidence type="ECO:0000259" key="2">
    <source>
        <dbReference type="Pfam" id="PF22725"/>
    </source>
</evidence>
<dbReference type="RefSeq" id="WP_375558314.1">
    <property type="nucleotide sequence ID" value="NZ_JBBVGT010000003.1"/>
</dbReference>
<proteinExistence type="predicted"/>
<dbReference type="SUPFAM" id="SSF51735">
    <property type="entry name" value="NAD(P)-binding Rossmann-fold domains"/>
    <property type="match status" value="1"/>
</dbReference>
<dbReference type="Proteomes" id="UP001580928">
    <property type="component" value="Unassembled WGS sequence"/>
</dbReference>
<dbReference type="Gene3D" id="3.40.50.720">
    <property type="entry name" value="NAD(P)-binding Rossmann-like Domain"/>
    <property type="match status" value="1"/>
</dbReference>
<dbReference type="Gene3D" id="3.30.360.10">
    <property type="entry name" value="Dihydrodipicolinate Reductase, domain 2"/>
    <property type="match status" value="1"/>
</dbReference>
<reference evidence="3 4" key="1">
    <citation type="submission" date="2024-04" db="EMBL/GenBank/DDBJ databases">
        <title>Albibacterium profundi sp. nov., isolated from sediment of the Challenger Deep of Mariana Trench.</title>
        <authorList>
            <person name="Wang Y."/>
        </authorList>
    </citation>
    <scope>NUCLEOTIDE SEQUENCE [LARGE SCALE GENOMIC DNA]</scope>
    <source>
        <strain evidence="3 4">RHL897</strain>
    </source>
</reference>
<dbReference type="InterPro" id="IPR055170">
    <property type="entry name" value="GFO_IDH_MocA-like_dom"/>
</dbReference>
<feature type="domain" description="GFO/IDH/MocA-like oxidoreductase" evidence="2">
    <location>
        <begin position="133"/>
        <end position="256"/>
    </location>
</feature>
<dbReference type="InterPro" id="IPR036291">
    <property type="entry name" value="NAD(P)-bd_dom_sf"/>
</dbReference>
<evidence type="ECO:0000313" key="4">
    <source>
        <dbReference type="Proteomes" id="UP001580928"/>
    </source>
</evidence>
<organism evidence="3 4">
    <name type="scientific">Albibacterium profundi</name>
    <dbReference type="NCBI Taxonomy" id="3134906"/>
    <lineage>
        <taxon>Bacteria</taxon>
        <taxon>Pseudomonadati</taxon>
        <taxon>Bacteroidota</taxon>
        <taxon>Sphingobacteriia</taxon>
        <taxon>Sphingobacteriales</taxon>
        <taxon>Sphingobacteriaceae</taxon>
        <taxon>Albibacterium</taxon>
    </lineage>
</organism>
<dbReference type="InterPro" id="IPR000683">
    <property type="entry name" value="Gfo/Idh/MocA-like_OxRdtase_N"/>
</dbReference>
<gene>
    <name evidence="3" type="ORF">WKR92_13205</name>
</gene>
<protein>
    <submittedName>
        <fullName evidence="3">Gfo/Idh/MocA family oxidoreductase</fullName>
    </submittedName>
</protein>
<evidence type="ECO:0000313" key="3">
    <source>
        <dbReference type="EMBL" id="MFB5946785.1"/>
    </source>
</evidence>
<dbReference type="PANTHER" id="PTHR43249">
    <property type="entry name" value="UDP-N-ACETYL-2-AMINO-2-DEOXY-D-GLUCURONATE OXIDASE"/>
    <property type="match status" value="1"/>
</dbReference>